<reference evidence="1 2" key="1">
    <citation type="submission" date="2019-06" db="EMBL/GenBank/DDBJ databases">
        <title>Whole genome shotgun sequence of Brevibacillus reuszeri NBRC 15719.</title>
        <authorList>
            <person name="Hosoyama A."/>
            <person name="Uohara A."/>
            <person name="Ohji S."/>
            <person name="Ichikawa N."/>
        </authorList>
    </citation>
    <scope>NUCLEOTIDE SEQUENCE [LARGE SCALE GENOMIC DNA]</scope>
    <source>
        <strain evidence="1 2">NBRC 15719</strain>
    </source>
</reference>
<name>A0ABQ0TRG8_9BACL</name>
<accession>A0ABQ0TRG8</accession>
<dbReference type="Pfam" id="PF14168">
    <property type="entry name" value="YjzC"/>
    <property type="match status" value="1"/>
</dbReference>
<evidence type="ECO:0008006" key="3">
    <source>
        <dbReference type="Google" id="ProtNLM"/>
    </source>
</evidence>
<organism evidence="1 2">
    <name type="scientific">Brevibacillus reuszeri</name>
    <dbReference type="NCBI Taxonomy" id="54915"/>
    <lineage>
        <taxon>Bacteria</taxon>
        <taxon>Bacillati</taxon>
        <taxon>Bacillota</taxon>
        <taxon>Bacilli</taxon>
        <taxon>Bacillales</taxon>
        <taxon>Paenibacillaceae</taxon>
        <taxon>Brevibacillus</taxon>
    </lineage>
</organism>
<evidence type="ECO:0000313" key="2">
    <source>
        <dbReference type="Proteomes" id="UP000319578"/>
    </source>
</evidence>
<keyword evidence="2" id="KW-1185">Reference proteome</keyword>
<dbReference type="RefSeq" id="WP_084765826.1">
    <property type="nucleotide sequence ID" value="NZ_BJON01000015.1"/>
</dbReference>
<evidence type="ECO:0000313" key="1">
    <source>
        <dbReference type="EMBL" id="GED70414.1"/>
    </source>
</evidence>
<gene>
    <name evidence="1" type="ORF">BRE01_41160</name>
</gene>
<proteinExistence type="predicted"/>
<dbReference type="InterPro" id="IPR025549">
    <property type="entry name" value="YjzC"/>
</dbReference>
<dbReference type="EMBL" id="BJON01000015">
    <property type="protein sequence ID" value="GED70414.1"/>
    <property type="molecule type" value="Genomic_DNA"/>
</dbReference>
<protein>
    <recommendedName>
        <fullName evidence="3">YjzC family protein</fullName>
    </recommendedName>
</protein>
<comment type="caution">
    <text evidence="1">The sequence shown here is derived from an EMBL/GenBank/DDBJ whole genome shotgun (WGS) entry which is preliminary data.</text>
</comment>
<dbReference type="Proteomes" id="UP000319578">
    <property type="component" value="Unassembled WGS sequence"/>
</dbReference>
<sequence length="56" mass="6361">MGEHSRFHEGQKSPKNAVYMEIGESGASVQDPMIIELSKGEKFPATRNKNRVWTQK</sequence>